<proteinExistence type="predicted"/>
<dbReference type="AlphaFoldDB" id="A0A6H1ZH23"/>
<sequence>MTDTLTHDLLWRRHAEAEEWRGYLQVATDAWSGGGGFAAPHDAEGVGRDALPDGWRSYLIQHPQEDGAKYAWRVRNAVYPPLPRVVGETLLGFLFSRQPSRDGTATLLEEWSADADGAGNSLDTVLRLAATHAMLFPFGLLLVAAPDEQASSQAEAAEMGWAPYVDLIHPAMLFDWVLGHDGHFTAAKLVDKSEDGGIADERKSWTRARIYTIENGAVLLRTYRQDESGKSAHLIAERTINVPEIPLVLCRFGDVIVPDALCGPAPMRQVVDDSRGLFNDLSFLQEHTAAQVVALLTYQQEKTAQQEPLVVGTNNALTYPVTCERPDFIAPPPTVADTLFRAIEERVRRIYRLMRLEFVLNDAQQSPASGVARQYEFQSTNRALAAYAEKMAGVEREVARHVFRFYGQDGGTLGADYLVSWPDDFDVRDLDAAVRRTQDAMLIPFDSVTRGALLRQLREDLVNLTPAQRAASDRELAALDEVSATDKDILTASTDKAAVVSVNEARANLGLAPMAGGDMTVTERRTQIEVEAQVARQEQGGNEPSAIPPA</sequence>
<evidence type="ECO:0000313" key="2">
    <source>
        <dbReference type="EMBL" id="QJH96418.1"/>
    </source>
</evidence>
<dbReference type="EMBL" id="MT144650">
    <property type="protein sequence ID" value="QJH96418.1"/>
    <property type="molecule type" value="Genomic_DNA"/>
</dbReference>
<organism evidence="1">
    <name type="scientific">viral metagenome</name>
    <dbReference type="NCBI Taxonomy" id="1070528"/>
    <lineage>
        <taxon>unclassified sequences</taxon>
        <taxon>metagenomes</taxon>
        <taxon>organismal metagenomes</taxon>
    </lineage>
</organism>
<dbReference type="EMBL" id="MT144036">
    <property type="protein sequence ID" value="QJA47226.1"/>
    <property type="molecule type" value="Genomic_DNA"/>
</dbReference>
<gene>
    <name evidence="1" type="ORF">TM448A00624_0005</name>
    <name evidence="2" type="ORF">TM448B00723_0021</name>
</gene>
<reference evidence="1" key="1">
    <citation type="submission" date="2020-03" db="EMBL/GenBank/DDBJ databases">
        <title>The deep terrestrial virosphere.</title>
        <authorList>
            <person name="Holmfeldt K."/>
            <person name="Nilsson E."/>
            <person name="Simone D."/>
            <person name="Lopez-Fernandez M."/>
            <person name="Wu X."/>
            <person name="de Brujin I."/>
            <person name="Lundin D."/>
            <person name="Andersson A."/>
            <person name="Bertilsson S."/>
            <person name="Dopson M."/>
        </authorList>
    </citation>
    <scope>NUCLEOTIDE SEQUENCE</scope>
    <source>
        <strain evidence="1">TM448A00624</strain>
        <strain evidence="2">TM448B00723</strain>
    </source>
</reference>
<name>A0A6H1ZH23_9ZZZZ</name>
<accession>A0A6H1ZH23</accession>
<protein>
    <submittedName>
        <fullName evidence="1">Putative portal protein</fullName>
    </submittedName>
</protein>
<evidence type="ECO:0000313" key="1">
    <source>
        <dbReference type="EMBL" id="QJA47226.1"/>
    </source>
</evidence>